<dbReference type="EMBL" id="AP024233">
    <property type="protein sequence ID" value="BCO07916.1"/>
    <property type="molecule type" value="Genomic_DNA"/>
</dbReference>
<dbReference type="SUPFAM" id="SSF102114">
    <property type="entry name" value="Radical SAM enzymes"/>
    <property type="match status" value="1"/>
</dbReference>
<dbReference type="InterPro" id="IPR032432">
    <property type="entry name" value="Radical_SAM_C"/>
</dbReference>
<dbReference type="GO" id="GO:0005737">
    <property type="term" value="C:cytoplasm"/>
    <property type="evidence" value="ECO:0007669"/>
    <property type="project" value="TreeGrafter"/>
</dbReference>
<protein>
    <submittedName>
        <fullName evidence="8">Radical SAM protein</fullName>
    </submittedName>
</protein>
<reference evidence="8" key="1">
    <citation type="submission" date="2020-12" db="EMBL/GenBank/DDBJ databases">
        <title>Desulfobium dissulfuricans gen. nov., sp. nov., a novel mesophilic, sulfate-reducing bacterium isolated from a deep-sea hydrothermal vent.</title>
        <authorList>
            <person name="Hashimoto Y."/>
            <person name="Tame A."/>
            <person name="Sawayama S."/>
            <person name="Miyazaki J."/>
            <person name="Takai K."/>
            <person name="Nakagawa S."/>
        </authorList>
    </citation>
    <scope>NUCLEOTIDE SEQUENCE</scope>
    <source>
        <strain evidence="8">GF1</strain>
    </source>
</reference>
<dbReference type="AlphaFoldDB" id="A0A915XK84"/>
<dbReference type="Gene3D" id="3.80.30.20">
    <property type="entry name" value="tm_1862 like domain"/>
    <property type="match status" value="1"/>
</dbReference>
<keyword evidence="2" id="KW-0004">4Fe-4S</keyword>
<dbReference type="GO" id="GO:0002926">
    <property type="term" value="P:tRNA wobble base 5-methoxycarbonylmethyl-2-thiouridinylation"/>
    <property type="evidence" value="ECO:0007669"/>
    <property type="project" value="TreeGrafter"/>
</dbReference>
<sequence>MSRQLVIPVFIPHEGCPHCCVFCNQHRISGQRRKVTAGDVHRTIEDWLGYGRGNPATVQVAFFGGSFTGLPLERQEELLGAVQPWLERNLVHSIRLSTRPDYIDTRVTDLLCRYRVGVVELGVQSMDDSVLSCCRRGHLARHTRQAIPLLRRVGLQVGAQLMLGLPGESRQTLRATVDAVIALAPDFVRIYPLLVLAGSELAYRYEQGQYRPLSLEYAVLLAAWMKKRFDAATISVVRMGLQAGPELEEALVAGPYHPAFGELVQSRIMLQKARKLLAGAAPGKRYLLRINSRDQSIFRGFRSANLRRLAHLGLLDRFTLHPDPAQPRMTLSLVPVS</sequence>
<evidence type="ECO:0000313" key="9">
    <source>
        <dbReference type="Proteomes" id="UP001063350"/>
    </source>
</evidence>
<feature type="domain" description="Radical SAM core" evidence="7">
    <location>
        <begin position="1"/>
        <end position="230"/>
    </location>
</feature>
<accession>A0A915XK84</accession>
<evidence type="ECO:0000256" key="2">
    <source>
        <dbReference type="ARBA" id="ARBA00022485"/>
    </source>
</evidence>
<evidence type="ECO:0000256" key="6">
    <source>
        <dbReference type="ARBA" id="ARBA00023014"/>
    </source>
</evidence>
<dbReference type="PANTHER" id="PTHR11135">
    <property type="entry name" value="HISTONE ACETYLTRANSFERASE-RELATED"/>
    <property type="match status" value="1"/>
</dbReference>
<proteinExistence type="predicted"/>
<dbReference type="Pfam" id="PF16199">
    <property type="entry name" value="Radical_SAM_C"/>
    <property type="match status" value="1"/>
</dbReference>
<evidence type="ECO:0000256" key="1">
    <source>
        <dbReference type="ARBA" id="ARBA00001966"/>
    </source>
</evidence>
<dbReference type="InterPro" id="IPR007197">
    <property type="entry name" value="rSAM"/>
</dbReference>
<evidence type="ECO:0000259" key="7">
    <source>
        <dbReference type="PROSITE" id="PS51918"/>
    </source>
</evidence>
<keyword evidence="6" id="KW-0411">Iron-sulfur</keyword>
<dbReference type="RefSeq" id="WP_267927851.1">
    <property type="nucleotide sequence ID" value="NZ_AP024233.1"/>
</dbReference>
<dbReference type="CDD" id="cd01335">
    <property type="entry name" value="Radical_SAM"/>
    <property type="match status" value="1"/>
</dbReference>
<dbReference type="GO" id="GO:0046872">
    <property type="term" value="F:metal ion binding"/>
    <property type="evidence" value="ECO:0007669"/>
    <property type="project" value="UniProtKB-KW"/>
</dbReference>
<dbReference type="SMART" id="SM00729">
    <property type="entry name" value="Elp3"/>
    <property type="match status" value="1"/>
</dbReference>
<dbReference type="SFLD" id="SFLDS00029">
    <property type="entry name" value="Radical_SAM"/>
    <property type="match status" value="1"/>
</dbReference>
<evidence type="ECO:0000256" key="5">
    <source>
        <dbReference type="ARBA" id="ARBA00023004"/>
    </source>
</evidence>
<dbReference type="SFLD" id="SFLDG01086">
    <property type="entry name" value="elongater_protein-like"/>
    <property type="match status" value="1"/>
</dbReference>
<dbReference type="KEGG" id="ddu:GF1_02920"/>
<dbReference type="GO" id="GO:0003824">
    <property type="term" value="F:catalytic activity"/>
    <property type="evidence" value="ECO:0007669"/>
    <property type="project" value="InterPro"/>
</dbReference>
<keyword evidence="5" id="KW-0408">Iron</keyword>
<dbReference type="InterPro" id="IPR039661">
    <property type="entry name" value="ELP3"/>
</dbReference>
<name>A0A915XK84_9BACT</name>
<keyword evidence="4" id="KW-0479">Metal-binding</keyword>
<dbReference type="Proteomes" id="UP001063350">
    <property type="component" value="Chromosome"/>
</dbReference>
<dbReference type="InterPro" id="IPR058240">
    <property type="entry name" value="rSAM_sf"/>
</dbReference>
<dbReference type="PANTHER" id="PTHR11135:SF0">
    <property type="entry name" value="ELONGATOR COMPLEX PROTEIN 3"/>
    <property type="match status" value="1"/>
</dbReference>
<keyword evidence="3" id="KW-0949">S-adenosyl-L-methionine</keyword>
<dbReference type="Pfam" id="PF04055">
    <property type="entry name" value="Radical_SAM"/>
    <property type="match status" value="1"/>
</dbReference>
<evidence type="ECO:0000313" key="8">
    <source>
        <dbReference type="EMBL" id="BCO07916.1"/>
    </source>
</evidence>
<gene>
    <name evidence="8" type="ORF">GF1_02920</name>
</gene>
<dbReference type="SFLD" id="SFLDG01082">
    <property type="entry name" value="B12-binding_domain_containing"/>
    <property type="match status" value="1"/>
</dbReference>
<evidence type="ECO:0000256" key="4">
    <source>
        <dbReference type="ARBA" id="ARBA00022723"/>
    </source>
</evidence>
<dbReference type="InterPro" id="IPR006638">
    <property type="entry name" value="Elp3/MiaA/NifB-like_rSAM"/>
</dbReference>
<dbReference type="PROSITE" id="PS51918">
    <property type="entry name" value="RADICAL_SAM"/>
    <property type="match status" value="1"/>
</dbReference>
<dbReference type="GO" id="GO:0051539">
    <property type="term" value="F:4 iron, 4 sulfur cluster binding"/>
    <property type="evidence" value="ECO:0007669"/>
    <property type="project" value="UniProtKB-KW"/>
</dbReference>
<comment type="cofactor">
    <cofactor evidence="1">
        <name>[4Fe-4S] cluster</name>
        <dbReference type="ChEBI" id="CHEBI:49883"/>
    </cofactor>
</comment>
<dbReference type="InterPro" id="IPR023404">
    <property type="entry name" value="rSAM_horseshoe"/>
</dbReference>
<keyword evidence="9" id="KW-1185">Reference proteome</keyword>
<evidence type="ECO:0000256" key="3">
    <source>
        <dbReference type="ARBA" id="ARBA00022691"/>
    </source>
</evidence>
<organism evidence="8 9">
    <name type="scientific">Desulfolithobacter dissulfuricans</name>
    <dbReference type="NCBI Taxonomy" id="2795293"/>
    <lineage>
        <taxon>Bacteria</taxon>
        <taxon>Pseudomonadati</taxon>
        <taxon>Thermodesulfobacteriota</taxon>
        <taxon>Desulfobulbia</taxon>
        <taxon>Desulfobulbales</taxon>
        <taxon>Desulfobulbaceae</taxon>
        <taxon>Desulfolithobacter</taxon>
    </lineage>
</organism>